<dbReference type="Proteomes" id="UP000581135">
    <property type="component" value="Unassembled WGS sequence"/>
</dbReference>
<evidence type="ECO:0008006" key="3">
    <source>
        <dbReference type="Google" id="ProtNLM"/>
    </source>
</evidence>
<accession>A0A839SZ61</accession>
<name>A0A839SZ61_9PROT</name>
<sequence>MLRFENVRMRYEPYPLAVIRPAMEASQYAELVANFPDIALFEPLGKYPFKLSLSEKFARRNYERFLRENAAWGRVHAWVKSEAFIRSIVEFLRANHVDLPLDQAFEDWPTRLKRQGKSLLRGRLPQPAMRLRSRFEFSVLKADGGEVAPHTDAERKVITIVMSMIGPDDWREEIGGGLDVNRAIDPRYAYNWKNRVIPWESIEVLETVPFVPNQCMVFVKTFNSLHSVQRMTETGSDLLRKTITIVIERDE</sequence>
<proteinExistence type="predicted"/>
<reference evidence="1 2" key="1">
    <citation type="submission" date="2020-08" db="EMBL/GenBank/DDBJ databases">
        <title>Genomic Encyclopedia of Type Strains, Phase III (KMG-III): the genomes of soil and plant-associated and newly described type strains.</title>
        <authorList>
            <person name="Whitman W."/>
        </authorList>
    </citation>
    <scope>NUCLEOTIDE SEQUENCE [LARGE SCALE GENOMIC DNA]</scope>
    <source>
        <strain evidence="1 2">CECT 8803</strain>
    </source>
</reference>
<dbReference type="RefSeq" id="WP_183417719.1">
    <property type="nucleotide sequence ID" value="NZ_JACHXA010000011.1"/>
</dbReference>
<dbReference type="AlphaFoldDB" id="A0A839SZ61"/>
<comment type="caution">
    <text evidence="1">The sequence shown here is derived from an EMBL/GenBank/DDBJ whole genome shotgun (WGS) entry which is preliminary data.</text>
</comment>
<gene>
    <name evidence="1" type="ORF">FHR98_003207</name>
</gene>
<dbReference type="Gene3D" id="2.60.120.620">
    <property type="entry name" value="q2cbj1_9rhob like domain"/>
    <property type="match status" value="1"/>
</dbReference>
<dbReference type="EMBL" id="JACHXA010000011">
    <property type="protein sequence ID" value="MBB3066896.1"/>
    <property type="molecule type" value="Genomic_DNA"/>
</dbReference>
<keyword evidence="2" id="KW-1185">Reference proteome</keyword>
<evidence type="ECO:0000313" key="1">
    <source>
        <dbReference type="EMBL" id="MBB3066896.1"/>
    </source>
</evidence>
<organism evidence="1 2">
    <name type="scientific">Limibacillus halophilus</name>
    <dbReference type="NCBI Taxonomy" id="1579333"/>
    <lineage>
        <taxon>Bacteria</taxon>
        <taxon>Pseudomonadati</taxon>
        <taxon>Pseudomonadota</taxon>
        <taxon>Alphaproteobacteria</taxon>
        <taxon>Rhodospirillales</taxon>
        <taxon>Rhodovibrionaceae</taxon>
        <taxon>Limibacillus</taxon>
    </lineage>
</organism>
<evidence type="ECO:0000313" key="2">
    <source>
        <dbReference type="Proteomes" id="UP000581135"/>
    </source>
</evidence>
<protein>
    <recommendedName>
        <fullName evidence="3">2OG-Fe(II) oxygenase superfamily protein</fullName>
    </recommendedName>
</protein>